<proteinExistence type="predicted"/>
<dbReference type="OMA" id="DEHIMCH"/>
<dbReference type="PANTHER" id="PTHR33110:SF125">
    <property type="entry name" value="OS05G0570350 PROTEIN"/>
    <property type="match status" value="1"/>
</dbReference>
<dbReference type="PANTHER" id="PTHR33110">
    <property type="entry name" value="F-BOX/KELCH-REPEAT PROTEIN-RELATED"/>
    <property type="match status" value="1"/>
</dbReference>
<dbReference type="EMBL" id="CM016554">
    <property type="protein sequence ID" value="TKW25797.1"/>
    <property type="molecule type" value="Genomic_DNA"/>
</dbReference>
<reference evidence="2" key="1">
    <citation type="submission" date="2019-03" db="EMBL/GenBank/DDBJ databases">
        <title>WGS assembly of Setaria viridis.</title>
        <authorList>
            <person name="Huang P."/>
            <person name="Jenkins J."/>
            <person name="Grimwood J."/>
            <person name="Barry K."/>
            <person name="Healey A."/>
            <person name="Mamidi S."/>
            <person name="Sreedasyam A."/>
            <person name="Shu S."/>
            <person name="Feldman M."/>
            <person name="Wu J."/>
            <person name="Yu Y."/>
            <person name="Chen C."/>
            <person name="Johnson J."/>
            <person name="Rokhsar D."/>
            <person name="Baxter I."/>
            <person name="Schmutz J."/>
            <person name="Brutnell T."/>
            <person name="Kellogg E."/>
        </authorList>
    </citation>
    <scope>NUCLEOTIDE SEQUENCE [LARGE SCALE GENOMIC DNA]</scope>
</reference>
<evidence type="ECO:0000313" key="2">
    <source>
        <dbReference type="EMBL" id="TKW25797.1"/>
    </source>
</evidence>
<sequence length="830" mass="92919">MAEPPPWADGLPHAALREIVRRVPCAVDRGSMAGACRSWRARLADLPPPPPPLPWLVLPSGGSTRFYCALSGCVHHYETNALPHGARFFGSHEGAWLFLAFNQNTDHELVNLRADRTFLIPDKYRLQQDGPLAAAHDDMVILAAALSSPPDQGKCVGACIISRWPANVPTLRRFAFWHVEFGGDADAYDLMPDPDPTPPHLQVEDVLCYQGAFYFLTQGEHIRRCEPVHDAGGDLEVLSDVWFFQREGRNYDGLVVQARYLVVSRDELLMVVRLTCGANKPAAAFRVFRALRPVQDVEEVADEDGEDNQVAEADDQGEEIEYPWSWGELDTLGGQMLFVGRGCSRSYKTAEYPGFEDGIYFLDDRSFYDDHCVCERQYPCSNNGRWTQGPPPNIELYFPEQGPSDHSPPAWLLLYNRPYAKALPLDMVCEISRHIICDTERVRTLRACCLVLSDPGARAIQPQLPWLLAASTDGPLLYCLNCGSGGNGTTHTTGAPMYVHTAYHYGSYDGRWLFSTLENGDSVMVNLLTGSRQRLPIEITYRQSGLSYPQKILAATLSAAPDSCRACIGAAIVRYVHPSVKPILTSHFGKEGRETATQIALFRLGDEIAVDPLSAINSPIFVEADDITFYNGSLHCITPGDHFFVWTPVFLPDGQFVLDNVDHWKHFRLKYELDGRQPLPDDKTPGCHYLVESRGELLVVVRYYSGAKTVRETETFRVFRMIIPEFDVNMGDHDFCICTHQPSLDGRMLFVGRGCSRSYELAQYPEFKDGIYFVDDQSFYDEHIMCHGGNERVYPCSDTGRWIQGPPPNLESFLPGQGSSKTSSPVWILP</sequence>
<dbReference type="Pfam" id="PF03478">
    <property type="entry name" value="Beta-prop_KIB1-4"/>
    <property type="match status" value="2"/>
</dbReference>
<evidence type="ECO:0000259" key="1">
    <source>
        <dbReference type="Pfam" id="PF03478"/>
    </source>
</evidence>
<gene>
    <name evidence="2" type="ORF">SEVIR_3G142500v2</name>
</gene>
<accession>A0A4U6VMX9</accession>
<keyword evidence="3" id="KW-1185">Reference proteome</keyword>
<dbReference type="InterPro" id="IPR005174">
    <property type="entry name" value="KIB1-4_b-propeller"/>
</dbReference>
<dbReference type="AlphaFoldDB" id="A0A4U6VMX9"/>
<name>A0A4U6VMX9_SETVI</name>
<feature type="domain" description="KIB1-4 beta-propeller" evidence="1">
    <location>
        <begin position="81"/>
        <end position="368"/>
    </location>
</feature>
<protein>
    <recommendedName>
        <fullName evidence="1">KIB1-4 beta-propeller domain-containing protein</fullName>
    </recommendedName>
</protein>
<dbReference type="Gramene" id="TKW25797">
    <property type="protein sequence ID" value="TKW25797"/>
    <property type="gene ID" value="SEVIR_3G142500v2"/>
</dbReference>
<feature type="domain" description="KIB1-4 beta-propeller" evidence="1">
    <location>
        <begin position="489"/>
        <end position="781"/>
    </location>
</feature>
<organism evidence="2 3">
    <name type="scientific">Setaria viridis</name>
    <name type="common">Green bristlegrass</name>
    <name type="synonym">Setaria italica subsp. viridis</name>
    <dbReference type="NCBI Taxonomy" id="4556"/>
    <lineage>
        <taxon>Eukaryota</taxon>
        <taxon>Viridiplantae</taxon>
        <taxon>Streptophyta</taxon>
        <taxon>Embryophyta</taxon>
        <taxon>Tracheophyta</taxon>
        <taxon>Spermatophyta</taxon>
        <taxon>Magnoliopsida</taxon>
        <taxon>Liliopsida</taxon>
        <taxon>Poales</taxon>
        <taxon>Poaceae</taxon>
        <taxon>PACMAD clade</taxon>
        <taxon>Panicoideae</taxon>
        <taxon>Panicodae</taxon>
        <taxon>Paniceae</taxon>
        <taxon>Cenchrinae</taxon>
        <taxon>Setaria</taxon>
    </lineage>
</organism>
<evidence type="ECO:0000313" key="3">
    <source>
        <dbReference type="Proteomes" id="UP000298652"/>
    </source>
</evidence>
<dbReference type="Proteomes" id="UP000298652">
    <property type="component" value="Chromosome 3"/>
</dbReference>